<dbReference type="Pfam" id="PF14325">
    <property type="entry name" value="DUF4383"/>
    <property type="match status" value="1"/>
</dbReference>
<feature type="transmembrane region" description="Helical" evidence="1">
    <location>
        <begin position="12"/>
        <end position="32"/>
    </location>
</feature>
<keyword evidence="1" id="KW-0472">Membrane</keyword>
<proteinExistence type="predicted"/>
<accession>A0ABY3CCM3</accession>
<evidence type="ECO:0000256" key="1">
    <source>
        <dbReference type="SAM" id="Phobius"/>
    </source>
</evidence>
<keyword evidence="3" id="KW-1185">Reference proteome</keyword>
<keyword evidence="1" id="KW-0812">Transmembrane</keyword>
<feature type="transmembrane region" description="Helical" evidence="1">
    <location>
        <begin position="81"/>
        <end position="106"/>
    </location>
</feature>
<name>A0ABY3CCM3_9GAMM</name>
<evidence type="ECO:0000313" key="3">
    <source>
        <dbReference type="Proteomes" id="UP000733744"/>
    </source>
</evidence>
<gene>
    <name evidence="2" type="ORF">EKO24_007630</name>
</gene>
<evidence type="ECO:0000313" key="2">
    <source>
        <dbReference type="EMBL" id="TRW97191.1"/>
    </source>
</evidence>
<feature type="transmembrane region" description="Helical" evidence="1">
    <location>
        <begin position="52"/>
        <end position="69"/>
    </location>
</feature>
<protein>
    <submittedName>
        <fullName evidence="2">DUF4383 domain-containing protein</fullName>
    </submittedName>
</protein>
<keyword evidence="1" id="KW-1133">Transmembrane helix</keyword>
<organism evidence="2 3">
    <name type="scientific">Candidatus Methylobacter oryzae</name>
    <dbReference type="NCBI Taxonomy" id="2497749"/>
    <lineage>
        <taxon>Bacteria</taxon>
        <taxon>Pseudomonadati</taxon>
        <taxon>Pseudomonadota</taxon>
        <taxon>Gammaproteobacteria</taxon>
        <taxon>Methylococcales</taxon>
        <taxon>Methylococcaceae</taxon>
        <taxon>Methylobacter</taxon>
    </lineage>
</organism>
<dbReference type="EMBL" id="RYFG02000073">
    <property type="protein sequence ID" value="TRW97191.1"/>
    <property type="molecule type" value="Genomic_DNA"/>
</dbReference>
<dbReference type="RefSeq" id="WP_127029018.1">
    <property type="nucleotide sequence ID" value="NZ_RYFG02000073.1"/>
</dbReference>
<dbReference type="Proteomes" id="UP000733744">
    <property type="component" value="Unassembled WGS sequence"/>
</dbReference>
<comment type="caution">
    <text evidence="2">The sequence shown here is derived from an EMBL/GenBank/DDBJ whole genome shotgun (WGS) entry which is preliminary data.</text>
</comment>
<reference evidence="2 3" key="1">
    <citation type="journal article" date="2019" name="Antonie Van Leeuwenhoek">
        <title>Description of 'Ca. Methylobacter oryzae' KRF1, a novel species from the environmentally important Methylobacter clade 2.</title>
        <authorList>
            <person name="Khatri K."/>
            <person name="Mohite J.A."/>
            <person name="Pandit P.S."/>
            <person name="Bahulikar R."/>
            <person name="Rahalkar M.C."/>
        </authorList>
    </citation>
    <scope>NUCLEOTIDE SEQUENCE [LARGE SCALE GENOMIC DNA]</scope>
    <source>
        <strain evidence="2 3">KRF1</strain>
    </source>
</reference>
<feature type="transmembrane region" description="Helical" evidence="1">
    <location>
        <begin position="112"/>
        <end position="133"/>
    </location>
</feature>
<sequence length="148" mass="16044">MNIRIFALSMGVIYFIVGILGFFPALMSAPSANAPAMTTPYGLLFGMFPVNSLHNIVHLILGAWGILVYRDLDGSRVYSRSLAVIYAVLGVFGLIPALNTLFGLVPLFSHDVWLHLLTAAAAAYFGFIMPVTAEMGQPRPTDKSRPIS</sequence>